<dbReference type="AlphaFoldDB" id="A0AAW0MSF6"/>
<name>A0AAW0MSF6_9GOBI</name>
<evidence type="ECO:0000256" key="2">
    <source>
        <dbReference type="ARBA" id="ARBA00004613"/>
    </source>
</evidence>
<evidence type="ECO:0000256" key="10">
    <source>
        <dbReference type="SAM" id="MobiDB-lite"/>
    </source>
</evidence>
<feature type="domain" description="Somatostatin/Cortistatin C-terminal" evidence="11">
    <location>
        <begin position="191"/>
        <end position="208"/>
    </location>
</feature>
<keyword evidence="13" id="KW-1185">Reference proteome</keyword>
<accession>A0AAW0MSF6</accession>
<evidence type="ECO:0000256" key="3">
    <source>
        <dbReference type="ARBA" id="ARBA00008327"/>
    </source>
</evidence>
<evidence type="ECO:0000256" key="4">
    <source>
        <dbReference type="ARBA" id="ARBA00022525"/>
    </source>
</evidence>
<evidence type="ECO:0000313" key="13">
    <source>
        <dbReference type="Proteomes" id="UP001460270"/>
    </source>
</evidence>
<dbReference type="PANTHER" id="PTHR10558:SF6">
    <property type="entry name" value="SOMATOSTATIN 1, TANDEM DUPLICATE 2"/>
    <property type="match status" value="1"/>
</dbReference>
<organism evidence="12 13">
    <name type="scientific">Mugilogobius chulae</name>
    <name type="common">yellowstripe goby</name>
    <dbReference type="NCBI Taxonomy" id="88201"/>
    <lineage>
        <taxon>Eukaryota</taxon>
        <taxon>Metazoa</taxon>
        <taxon>Chordata</taxon>
        <taxon>Craniata</taxon>
        <taxon>Vertebrata</taxon>
        <taxon>Euteleostomi</taxon>
        <taxon>Actinopterygii</taxon>
        <taxon>Neopterygii</taxon>
        <taxon>Teleostei</taxon>
        <taxon>Neoteleostei</taxon>
        <taxon>Acanthomorphata</taxon>
        <taxon>Gobiaria</taxon>
        <taxon>Gobiiformes</taxon>
        <taxon>Gobioidei</taxon>
        <taxon>Gobiidae</taxon>
        <taxon>Gobionellinae</taxon>
        <taxon>Mugilogobius</taxon>
    </lineage>
</organism>
<sequence>MPKPDAVRSQKLSRVGPRQYSDGKPQKNLRCHSGATSVLLVFIGANGSCGKSLVNIKSQIKDRNGTEIKRQHFQEFWADTNQLSTTMQCVHGSVLFFSLLVLALSSKADHSREAMDLGQDLEQDLDMELIRHRLLQRVRNAGLLTQRTLEDILLAQMSLPEAGIPERALPKESDGHVTLPRSAETNNLPPRERKAGCKGFFWKGLTSC</sequence>
<dbReference type="InterPro" id="IPR004250">
    <property type="entry name" value="Somatostatin"/>
</dbReference>
<comment type="subcellular location">
    <subcellularLocation>
        <location evidence="2">Secreted</location>
    </subcellularLocation>
</comment>
<evidence type="ECO:0000256" key="8">
    <source>
        <dbReference type="ARBA" id="ARBA00039198"/>
    </source>
</evidence>
<feature type="region of interest" description="Disordered" evidence="10">
    <location>
        <begin position="1"/>
        <end position="27"/>
    </location>
</feature>
<dbReference type="GO" id="GO:0030334">
    <property type="term" value="P:regulation of cell migration"/>
    <property type="evidence" value="ECO:0007669"/>
    <property type="project" value="TreeGrafter"/>
</dbReference>
<proteinExistence type="inferred from homology"/>
<comment type="function">
    <text evidence="1">Somatostatin inhibits the release of somatotropin.</text>
</comment>
<keyword evidence="4" id="KW-0964">Secreted</keyword>
<keyword evidence="6" id="KW-0372">Hormone</keyword>
<evidence type="ECO:0000256" key="5">
    <source>
        <dbReference type="ARBA" id="ARBA00022685"/>
    </source>
</evidence>
<dbReference type="PANTHER" id="PTHR10558">
    <property type="entry name" value="SOMATOSTATIN"/>
    <property type="match status" value="1"/>
</dbReference>
<evidence type="ECO:0000256" key="6">
    <source>
        <dbReference type="ARBA" id="ARBA00022702"/>
    </source>
</evidence>
<evidence type="ECO:0000256" key="9">
    <source>
        <dbReference type="ARBA" id="ARBA00043047"/>
    </source>
</evidence>
<evidence type="ECO:0000256" key="7">
    <source>
        <dbReference type="ARBA" id="ARBA00023157"/>
    </source>
</evidence>
<comment type="caution">
    <text evidence="12">The sequence shown here is derived from an EMBL/GenBank/DDBJ whole genome shotgun (WGS) entry which is preliminary data.</text>
</comment>
<evidence type="ECO:0000313" key="12">
    <source>
        <dbReference type="EMBL" id="KAK7883340.1"/>
    </source>
</evidence>
<feature type="region of interest" description="Disordered" evidence="10">
    <location>
        <begin position="166"/>
        <end position="190"/>
    </location>
</feature>
<comment type="similarity">
    <text evidence="3">Belongs to the somatostatin family.</text>
</comment>
<dbReference type="Proteomes" id="UP001460270">
    <property type="component" value="Unassembled WGS sequence"/>
</dbReference>
<reference evidence="13" key="1">
    <citation type="submission" date="2024-04" db="EMBL/GenBank/DDBJ databases">
        <title>Salinicola lusitanus LLJ914,a marine bacterium isolated from the Okinawa Trough.</title>
        <authorList>
            <person name="Li J."/>
        </authorList>
    </citation>
    <scope>NUCLEOTIDE SEQUENCE [LARGE SCALE GENOMIC DNA]</scope>
</reference>
<dbReference type="InterPro" id="IPR018142">
    <property type="entry name" value="Somatostatin/Cortistatin_C"/>
</dbReference>
<evidence type="ECO:0000259" key="11">
    <source>
        <dbReference type="Pfam" id="PF03002"/>
    </source>
</evidence>
<keyword evidence="7" id="KW-1015">Disulfide bond</keyword>
<dbReference type="EMBL" id="JBBPFD010000021">
    <property type="protein sequence ID" value="KAK7883340.1"/>
    <property type="molecule type" value="Genomic_DNA"/>
</dbReference>
<gene>
    <name evidence="12" type="ORF">WMY93_029514</name>
</gene>
<evidence type="ECO:0000256" key="1">
    <source>
        <dbReference type="ARBA" id="ARBA00003524"/>
    </source>
</evidence>
<keyword evidence="5" id="KW-0165">Cleavage on pair of basic residues</keyword>
<dbReference type="GO" id="GO:0005615">
    <property type="term" value="C:extracellular space"/>
    <property type="evidence" value="ECO:0007669"/>
    <property type="project" value="TreeGrafter"/>
</dbReference>
<protein>
    <recommendedName>
        <fullName evidence="8">Somatostatin-2</fullName>
    </recommendedName>
    <alternativeName>
        <fullName evidence="9">Somatostatin II</fullName>
    </alternativeName>
</protein>
<dbReference type="Pfam" id="PF03002">
    <property type="entry name" value="Somatostatin"/>
    <property type="match status" value="1"/>
</dbReference>
<dbReference type="GO" id="GO:0005179">
    <property type="term" value="F:hormone activity"/>
    <property type="evidence" value="ECO:0007669"/>
    <property type="project" value="UniProtKB-KW"/>
</dbReference>